<comment type="caution">
    <text evidence="1">The sequence shown here is derived from an EMBL/GenBank/DDBJ whole genome shotgun (WGS) entry which is preliminary data.</text>
</comment>
<keyword evidence="2" id="KW-1185">Reference proteome</keyword>
<organism evidence="1 2">
    <name type="scientific">Lipomyces tetrasporus</name>
    <dbReference type="NCBI Taxonomy" id="54092"/>
    <lineage>
        <taxon>Eukaryota</taxon>
        <taxon>Fungi</taxon>
        <taxon>Dikarya</taxon>
        <taxon>Ascomycota</taxon>
        <taxon>Saccharomycotina</taxon>
        <taxon>Lipomycetes</taxon>
        <taxon>Lipomycetales</taxon>
        <taxon>Lipomycetaceae</taxon>
        <taxon>Lipomyces</taxon>
    </lineage>
</organism>
<reference evidence="1" key="1">
    <citation type="submission" date="2023-03" db="EMBL/GenBank/DDBJ databases">
        <title>Near-Complete genome sequence of Lipomyces tetrasporous NRRL Y-64009, an oleaginous yeast capable of growing on lignocellulosic hydrolysates.</title>
        <authorList>
            <consortium name="Lawrence Berkeley National Laboratory"/>
            <person name="Jagtap S.S."/>
            <person name="Liu J.-J."/>
            <person name="Walukiewicz H.E."/>
            <person name="Pangilinan J."/>
            <person name="Lipzen A."/>
            <person name="Ahrendt S."/>
            <person name="Koriabine M."/>
            <person name="Cobaugh K."/>
            <person name="Salamov A."/>
            <person name="Yoshinaga Y."/>
            <person name="Ng V."/>
            <person name="Daum C."/>
            <person name="Grigoriev I.V."/>
            <person name="Slininger P.J."/>
            <person name="Dien B.S."/>
            <person name="Jin Y.-S."/>
            <person name="Rao C.V."/>
        </authorList>
    </citation>
    <scope>NUCLEOTIDE SEQUENCE</scope>
    <source>
        <strain evidence="1">NRRL Y-64009</strain>
    </source>
</reference>
<dbReference type="RefSeq" id="XP_056047037.1">
    <property type="nucleotide sequence ID" value="XM_056186217.1"/>
</dbReference>
<sequence length="70" mass="7826">MDPAAIDFPTTSNPYDLCIGMVFESDDKARAFVNTHAINNNVAVKNGVVKHKNQTPITCLQMQRKASQYR</sequence>
<proteinExistence type="predicted"/>
<dbReference type="AlphaFoldDB" id="A0AAD7QY50"/>
<gene>
    <name evidence="1" type="ORF">POJ06DRAFT_242343</name>
</gene>
<evidence type="ECO:0000313" key="2">
    <source>
        <dbReference type="Proteomes" id="UP001217417"/>
    </source>
</evidence>
<dbReference type="Proteomes" id="UP001217417">
    <property type="component" value="Unassembled WGS sequence"/>
</dbReference>
<protein>
    <submittedName>
        <fullName evidence="1">Uncharacterized protein</fullName>
    </submittedName>
</protein>
<dbReference type="EMBL" id="JARPMG010000001">
    <property type="protein sequence ID" value="KAJ8103587.1"/>
    <property type="molecule type" value="Genomic_DNA"/>
</dbReference>
<dbReference type="GeneID" id="80881383"/>
<evidence type="ECO:0000313" key="1">
    <source>
        <dbReference type="EMBL" id="KAJ8103587.1"/>
    </source>
</evidence>
<accession>A0AAD7QY50</accession>
<name>A0AAD7QY50_9ASCO</name>